<evidence type="ECO:0000256" key="1">
    <source>
        <dbReference type="SAM" id="MobiDB-lite"/>
    </source>
</evidence>
<gene>
    <name evidence="2" type="ORF">CLAFUR5_04766</name>
</gene>
<dbReference type="AlphaFoldDB" id="A0A9Q8LEX6"/>
<feature type="region of interest" description="Disordered" evidence="1">
    <location>
        <begin position="1"/>
        <end position="25"/>
    </location>
</feature>
<dbReference type="OrthoDB" id="2583188at2759"/>
<evidence type="ECO:0008006" key="4">
    <source>
        <dbReference type="Google" id="ProtNLM"/>
    </source>
</evidence>
<accession>A0A9Q8LEX6</accession>
<feature type="region of interest" description="Disordered" evidence="1">
    <location>
        <begin position="417"/>
        <end position="458"/>
    </location>
</feature>
<dbReference type="Proteomes" id="UP000756132">
    <property type="component" value="Chromosome 4"/>
</dbReference>
<dbReference type="KEGG" id="ffu:CLAFUR5_04766"/>
<dbReference type="RefSeq" id="XP_047760488.1">
    <property type="nucleotide sequence ID" value="XM_047903914.1"/>
</dbReference>
<evidence type="ECO:0000313" key="3">
    <source>
        <dbReference type="Proteomes" id="UP000756132"/>
    </source>
</evidence>
<organism evidence="2 3">
    <name type="scientific">Passalora fulva</name>
    <name type="common">Tomato leaf mold</name>
    <name type="synonym">Cladosporium fulvum</name>
    <dbReference type="NCBI Taxonomy" id="5499"/>
    <lineage>
        <taxon>Eukaryota</taxon>
        <taxon>Fungi</taxon>
        <taxon>Dikarya</taxon>
        <taxon>Ascomycota</taxon>
        <taxon>Pezizomycotina</taxon>
        <taxon>Dothideomycetes</taxon>
        <taxon>Dothideomycetidae</taxon>
        <taxon>Mycosphaerellales</taxon>
        <taxon>Mycosphaerellaceae</taxon>
        <taxon>Fulvia</taxon>
    </lineage>
</organism>
<keyword evidence="3" id="KW-1185">Reference proteome</keyword>
<dbReference type="GeneID" id="71984644"/>
<sequence>MFQIKAATTTNENNTNNPCTLTASTEPPAVSSQYLPVSPVATMGHIKWPPSLLRTDILGEITDTSGRKIARDIGRAVWLGGNCYYAFGDTFCHDVKNEFCGVTNNSIAYVPDPRGAPTQSTYIDYAAGNPGAVRAFVGYTDGERQHSVDAQGKEKHDRVTCWSFGGIVEDREGCGSGWVFFDKMITVGSESGKHYGIGVARATVQPDKSIKLERPMGDETVFKEGEPKFGSISHLCDDDGFVYLMGGYDPTPGSLDMRCHLARIRRDADFTKRENYSFFCDSMDMKGEWRQQYDDPNQLAKMGDLDIQAQGKLFKTPDFAPEGRRYMWIGVNKFMAGHFYVGSAPAITGPWEVHDFGELPNDPHPYDGHSSGPKYALYPNPRASDLARGEMLCTWTDAAQMGGKVIAAKFWFEGDYERPPPPAPGVVEGGQGGHGAEHKHGDGKDKLKRDFLGGLLPK</sequence>
<evidence type="ECO:0000313" key="2">
    <source>
        <dbReference type="EMBL" id="UJO16122.1"/>
    </source>
</evidence>
<protein>
    <recommendedName>
        <fullName evidence="4">DUF4185 domain-containing protein</fullName>
    </recommendedName>
</protein>
<dbReference type="EMBL" id="CP090166">
    <property type="protein sequence ID" value="UJO16122.1"/>
    <property type="molecule type" value="Genomic_DNA"/>
</dbReference>
<reference evidence="2" key="1">
    <citation type="submission" date="2021-12" db="EMBL/GenBank/DDBJ databases">
        <authorList>
            <person name="Zaccaron A."/>
            <person name="Stergiopoulos I."/>
        </authorList>
    </citation>
    <scope>NUCLEOTIDE SEQUENCE</scope>
    <source>
        <strain evidence="2">Race5_Kim</strain>
    </source>
</reference>
<feature type="compositionally biased region" description="Basic and acidic residues" evidence="1">
    <location>
        <begin position="435"/>
        <end position="451"/>
    </location>
</feature>
<feature type="compositionally biased region" description="Low complexity" evidence="1">
    <location>
        <begin position="8"/>
        <end position="22"/>
    </location>
</feature>
<proteinExistence type="predicted"/>
<reference evidence="2" key="2">
    <citation type="journal article" date="2022" name="Microb. Genom.">
        <title>A chromosome-scale genome assembly of the tomato pathogen Cladosporium fulvum reveals a compartmentalized genome architecture and the presence of a dispensable chromosome.</title>
        <authorList>
            <person name="Zaccaron A.Z."/>
            <person name="Chen L.H."/>
            <person name="Samaras A."/>
            <person name="Stergiopoulos I."/>
        </authorList>
    </citation>
    <scope>NUCLEOTIDE SEQUENCE</scope>
    <source>
        <strain evidence="2">Race5_Kim</strain>
    </source>
</reference>
<name>A0A9Q8LEX6_PASFU</name>